<name>A0A239U2M6_9FIRM</name>
<evidence type="ECO:0000313" key="6">
    <source>
        <dbReference type="Proteomes" id="UP000215383"/>
    </source>
</evidence>
<dbReference type="RefSeq" id="WP_036254160.1">
    <property type="nucleotide sequence ID" value="NZ_LT906446.1"/>
</dbReference>
<dbReference type="GO" id="GO:0055085">
    <property type="term" value="P:transmembrane transport"/>
    <property type="evidence" value="ECO:0007669"/>
    <property type="project" value="InterPro"/>
</dbReference>
<reference evidence="5 6" key="1">
    <citation type="submission" date="2017-06" db="EMBL/GenBank/DDBJ databases">
        <authorList>
            <consortium name="Pathogen Informatics"/>
        </authorList>
    </citation>
    <scope>NUCLEOTIDE SEQUENCE [LARGE SCALE GENOMIC DNA]</scope>
    <source>
        <strain evidence="5 6">NCTC10570</strain>
    </source>
</reference>
<gene>
    <name evidence="5" type="ORF">SAMEA4364220_01976</name>
</gene>
<evidence type="ECO:0000313" key="5">
    <source>
        <dbReference type="EMBL" id="SNV04391.1"/>
    </source>
</evidence>
<dbReference type="InterPro" id="IPR004682">
    <property type="entry name" value="TRAP_DctP"/>
</dbReference>
<protein>
    <submittedName>
        <fullName evidence="5">TRAP-type mannitol/chloroaromatic compound transport system, periplasmic component</fullName>
    </submittedName>
</protein>
<dbReference type="Gene3D" id="3.40.190.170">
    <property type="entry name" value="Bacterial extracellular solute-binding protein, family 7"/>
    <property type="match status" value="1"/>
</dbReference>
<proteinExistence type="inferred from homology"/>
<dbReference type="GO" id="GO:0030288">
    <property type="term" value="C:outer membrane-bounded periplasmic space"/>
    <property type="evidence" value="ECO:0007669"/>
    <property type="project" value="InterPro"/>
</dbReference>
<evidence type="ECO:0000256" key="4">
    <source>
        <dbReference type="SAM" id="SignalP"/>
    </source>
</evidence>
<dbReference type="NCBIfam" id="NF037995">
    <property type="entry name" value="TRAP_S1"/>
    <property type="match status" value="1"/>
</dbReference>
<comment type="similarity">
    <text evidence="1">Belongs to the bacterial solute-binding protein 7 family.</text>
</comment>
<evidence type="ECO:0000256" key="2">
    <source>
        <dbReference type="ARBA" id="ARBA00022448"/>
    </source>
</evidence>
<dbReference type="AlphaFoldDB" id="A0A239U2M6"/>
<keyword evidence="3 4" id="KW-0732">Signal</keyword>
<dbReference type="PROSITE" id="PS51257">
    <property type="entry name" value="PROKAR_LIPOPROTEIN"/>
    <property type="match status" value="1"/>
</dbReference>
<dbReference type="EMBL" id="LT906446">
    <property type="protein sequence ID" value="SNV04391.1"/>
    <property type="molecule type" value="Genomic_DNA"/>
</dbReference>
<accession>A0A239U2M6</accession>
<keyword evidence="2" id="KW-0813">Transport</keyword>
<dbReference type="PIRSF" id="PIRSF006470">
    <property type="entry name" value="DctB"/>
    <property type="match status" value="1"/>
</dbReference>
<dbReference type="Proteomes" id="UP000215383">
    <property type="component" value="Chromosome 1"/>
</dbReference>
<dbReference type="GeneID" id="78507961"/>
<dbReference type="Pfam" id="PF03480">
    <property type="entry name" value="DctP"/>
    <property type="match status" value="1"/>
</dbReference>
<dbReference type="InterPro" id="IPR018389">
    <property type="entry name" value="DctP_fam"/>
</dbReference>
<dbReference type="NCBIfam" id="TIGR00787">
    <property type="entry name" value="dctP"/>
    <property type="match status" value="1"/>
</dbReference>
<dbReference type="SUPFAM" id="SSF53850">
    <property type="entry name" value="Periplasmic binding protein-like II"/>
    <property type="match status" value="1"/>
</dbReference>
<sequence length="341" mass="38142">MKKLSFILIVFLCAFFTGCSSDSDKSVNNNNNSEYQKIELVMAVNGTDTQIDTKVANKFSELVSEASGGNVTVSVYPNDQLASGNATKGIEMLAVGSVDLAAYATSVMAALDEKIGIATIPYTFDNYQEARQIIDTTGGEFYKERLAEKGITYLGSFHNGFRQISNSKHEVRTPEDVQGLKIRVPGGEVYMDFFRTLGADPIAMSWSEVFTAIQQGTIDGQENGVSITKSSKMNEVQKYITLWNYSYENDLFIANSKIWNSLEPKTQELLREKAREACEWGRDQVEQEEDVIIQEFRDDEIIVTELSPTELNAFKEAVEPVREKFIQQYGADNYAAFCLNP</sequence>
<dbReference type="InterPro" id="IPR038404">
    <property type="entry name" value="TRAP_DctP_sf"/>
</dbReference>
<dbReference type="PANTHER" id="PTHR33376">
    <property type="match status" value="1"/>
</dbReference>
<dbReference type="PANTHER" id="PTHR33376:SF7">
    <property type="entry name" value="C4-DICARBOXYLATE-BINDING PROTEIN DCTB"/>
    <property type="match status" value="1"/>
</dbReference>
<dbReference type="eggNOG" id="COG1638">
    <property type="taxonomic scope" value="Bacteria"/>
</dbReference>
<keyword evidence="6" id="KW-1185">Reference proteome</keyword>
<evidence type="ECO:0000256" key="1">
    <source>
        <dbReference type="ARBA" id="ARBA00009023"/>
    </source>
</evidence>
<evidence type="ECO:0000256" key="3">
    <source>
        <dbReference type="ARBA" id="ARBA00022729"/>
    </source>
</evidence>
<feature type="chain" id="PRO_5038501453" evidence="4">
    <location>
        <begin position="23"/>
        <end position="341"/>
    </location>
</feature>
<feature type="signal peptide" evidence="4">
    <location>
        <begin position="1"/>
        <end position="22"/>
    </location>
</feature>
<organism evidence="5 6">
    <name type="scientific">Megamonas hypermegale</name>
    <dbReference type="NCBI Taxonomy" id="158847"/>
    <lineage>
        <taxon>Bacteria</taxon>
        <taxon>Bacillati</taxon>
        <taxon>Bacillota</taxon>
        <taxon>Negativicutes</taxon>
        <taxon>Selenomonadales</taxon>
        <taxon>Selenomonadaceae</taxon>
        <taxon>Megamonas</taxon>
    </lineage>
</organism>